<evidence type="ECO:0000313" key="1">
    <source>
        <dbReference type="EMBL" id="KAJ1175670.1"/>
    </source>
</evidence>
<proteinExistence type="predicted"/>
<dbReference type="Proteomes" id="UP001066276">
    <property type="component" value="Chromosome 3_2"/>
</dbReference>
<organism evidence="1 2">
    <name type="scientific">Pleurodeles waltl</name>
    <name type="common">Iberian ribbed newt</name>
    <dbReference type="NCBI Taxonomy" id="8319"/>
    <lineage>
        <taxon>Eukaryota</taxon>
        <taxon>Metazoa</taxon>
        <taxon>Chordata</taxon>
        <taxon>Craniata</taxon>
        <taxon>Vertebrata</taxon>
        <taxon>Euteleostomi</taxon>
        <taxon>Amphibia</taxon>
        <taxon>Batrachia</taxon>
        <taxon>Caudata</taxon>
        <taxon>Salamandroidea</taxon>
        <taxon>Salamandridae</taxon>
        <taxon>Pleurodelinae</taxon>
        <taxon>Pleurodeles</taxon>
    </lineage>
</organism>
<protein>
    <submittedName>
        <fullName evidence="1">Uncharacterized protein</fullName>
    </submittedName>
</protein>
<keyword evidence="2" id="KW-1185">Reference proteome</keyword>
<comment type="caution">
    <text evidence="1">The sequence shown here is derived from an EMBL/GenBank/DDBJ whole genome shotgun (WGS) entry which is preliminary data.</text>
</comment>
<gene>
    <name evidence="1" type="ORF">NDU88_000957</name>
</gene>
<reference evidence="1" key="1">
    <citation type="journal article" date="2022" name="bioRxiv">
        <title>Sequencing and chromosome-scale assembly of the giantPleurodeles waltlgenome.</title>
        <authorList>
            <person name="Brown T."/>
            <person name="Elewa A."/>
            <person name="Iarovenko S."/>
            <person name="Subramanian E."/>
            <person name="Araus A.J."/>
            <person name="Petzold A."/>
            <person name="Susuki M."/>
            <person name="Suzuki K.-i.T."/>
            <person name="Hayashi T."/>
            <person name="Toyoda A."/>
            <person name="Oliveira C."/>
            <person name="Osipova E."/>
            <person name="Leigh N.D."/>
            <person name="Simon A."/>
            <person name="Yun M.H."/>
        </authorList>
    </citation>
    <scope>NUCLEOTIDE SEQUENCE</scope>
    <source>
        <strain evidence="1">20211129_DDA</strain>
        <tissue evidence="1">Liver</tissue>
    </source>
</reference>
<name>A0AAV7TGX0_PLEWA</name>
<accession>A0AAV7TGX0</accession>
<evidence type="ECO:0000313" key="2">
    <source>
        <dbReference type="Proteomes" id="UP001066276"/>
    </source>
</evidence>
<dbReference type="EMBL" id="JANPWB010000006">
    <property type="protein sequence ID" value="KAJ1175670.1"/>
    <property type="molecule type" value="Genomic_DNA"/>
</dbReference>
<sequence length="150" mass="16929">MRIWPMLGVDDDVPLTGVKFFLQLLDDWFDGTLSQHSCWPQGFWQQSVPTRGGRQWSPRSQCLCVQSGSTPVEKGLLGVQPVSRVKKSGVCIHKQLSRREVFDLEVSARNDAGQESLFVGVQWLEMMFPLKFLGAKETWGVISAPVQYSK</sequence>
<dbReference type="AlphaFoldDB" id="A0AAV7TGX0"/>